<dbReference type="EMBL" id="WUAV01000004">
    <property type="protein sequence ID" value="KAF1755609.1"/>
    <property type="molecule type" value="Genomic_DNA"/>
</dbReference>
<dbReference type="Proteomes" id="UP000483820">
    <property type="component" value="Chromosome IV"/>
</dbReference>
<sequence length="144" mass="15611">MKIAQKSIYFGRDDTAFAAASSKLLAVRIVSPDFFMISFAASTFVPSKRTTIGTFSPILFTAFTTPFAIVAQFTIPPKILMRTHLTRGSDVMILTALKTASSVTAPPTSRKFAGSPPCNLIKSIVAIASPAPFTRKINEFIKDF</sequence>
<dbReference type="GeneID" id="78775336"/>
<dbReference type="CTD" id="78775336"/>
<comment type="caution">
    <text evidence="2">The sequence shown here is derived from an EMBL/GenBank/DDBJ whole genome shotgun (WGS) entry which is preliminary data.</text>
</comment>
<keyword evidence="1" id="KW-1133">Transmembrane helix</keyword>
<reference evidence="2 3" key="1">
    <citation type="submission" date="2019-12" db="EMBL/GenBank/DDBJ databases">
        <title>Chromosome-level assembly of the Caenorhabditis remanei genome.</title>
        <authorList>
            <person name="Teterina A.A."/>
            <person name="Willis J.H."/>
            <person name="Phillips P.C."/>
        </authorList>
    </citation>
    <scope>NUCLEOTIDE SEQUENCE [LARGE SCALE GENOMIC DNA]</scope>
    <source>
        <strain evidence="2 3">PX506</strain>
        <tissue evidence="2">Whole organism</tissue>
    </source>
</reference>
<protein>
    <submittedName>
        <fullName evidence="2">Uncharacterized protein</fullName>
    </submittedName>
</protein>
<evidence type="ECO:0000313" key="3">
    <source>
        <dbReference type="Proteomes" id="UP000483820"/>
    </source>
</evidence>
<evidence type="ECO:0000256" key="1">
    <source>
        <dbReference type="SAM" id="Phobius"/>
    </source>
</evidence>
<feature type="transmembrane region" description="Helical" evidence="1">
    <location>
        <begin position="25"/>
        <end position="45"/>
    </location>
</feature>
<gene>
    <name evidence="2" type="ORF">GCK72_012059</name>
</gene>
<dbReference type="KEGG" id="crq:GCK72_012059"/>
<accession>A0A6A5GMQ0</accession>
<proteinExistence type="predicted"/>
<feature type="transmembrane region" description="Helical" evidence="1">
    <location>
        <begin position="57"/>
        <end position="75"/>
    </location>
</feature>
<keyword evidence="1" id="KW-0812">Transmembrane</keyword>
<dbReference type="AlphaFoldDB" id="A0A6A5GMQ0"/>
<evidence type="ECO:0000313" key="2">
    <source>
        <dbReference type="EMBL" id="KAF1755609.1"/>
    </source>
</evidence>
<organism evidence="2 3">
    <name type="scientific">Caenorhabditis remanei</name>
    <name type="common">Caenorhabditis vulgaris</name>
    <dbReference type="NCBI Taxonomy" id="31234"/>
    <lineage>
        <taxon>Eukaryota</taxon>
        <taxon>Metazoa</taxon>
        <taxon>Ecdysozoa</taxon>
        <taxon>Nematoda</taxon>
        <taxon>Chromadorea</taxon>
        <taxon>Rhabditida</taxon>
        <taxon>Rhabditina</taxon>
        <taxon>Rhabditomorpha</taxon>
        <taxon>Rhabditoidea</taxon>
        <taxon>Rhabditidae</taxon>
        <taxon>Peloderinae</taxon>
        <taxon>Caenorhabditis</taxon>
    </lineage>
</organism>
<name>A0A6A5GMQ0_CAERE</name>
<dbReference type="RefSeq" id="XP_053583595.1">
    <property type="nucleotide sequence ID" value="XM_053728823.1"/>
</dbReference>
<keyword evidence="1" id="KW-0472">Membrane</keyword>